<gene>
    <name evidence="2" type="ORF">Val02_68340</name>
</gene>
<evidence type="ECO:0000259" key="1">
    <source>
        <dbReference type="Pfam" id="PF05685"/>
    </source>
</evidence>
<reference evidence="2" key="1">
    <citation type="submission" date="2021-01" db="EMBL/GenBank/DDBJ databases">
        <title>Whole genome shotgun sequence of Virgisporangium aliadipatigenens NBRC 105644.</title>
        <authorList>
            <person name="Komaki H."/>
            <person name="Tamura T."/>
        </authorList>
    </citation>
    <scope>NUCLEOTIDE SEQUENCE</scope>
    <source>
        <strain evidence="2">NBRC 105644</strain>
    </source>
</reference>
<evidence type="ECO:0000313" key="2">
    <source>
        <dbReference type="EMBL" id="GIJ49948.1"/>
    </source>
</evidence>
<dbReference type="EMBL" id="BOPF01000032">
    <property type="protein sequence ID" value="GIJ49948.1"/>
    <property type="molecule type" value="Genomic_DNA"/>
</dbReference>
<dbReference type="Pfam" id="PF05685">
    <property type="entry name" value="Uma2"/>
    <property type="match status" value="1"/>
</dbReference>
<dbReference type="PANTHER" id="PTHR35400:SF3">
    <property type="entry name" value="SLL1072 PROTEIN"/>
    <property type="match status" value="1"/>
</dbReference>
<organism evidence="2 3">
    <name type="scientific">Virgisporangium aliadipatigenens</name>
    <dbReference type="NCBI Taxonomy" id="741659"/>
    <lineage>
        <taxon>Bacteria</taxon>
        <taxon>Bacillati</taxon>
        <taxon>Actinomycetota</taxon>
        <taxon>Actinomycetes</taxon>
        <taxon>Micromonosporales</taxon>
        <taxon>Micromonosporaceae</taxon>
        <taxon>Virgisporangium</taxon>
    </lineage>
</organism>
<dbReference type="SUPFAM" id="SSF52980">
    <property type="entry name" value="Restriction endonuclease-like"/>
    <property type="match status" value="1"/>
</dbReference>
<keyword evidence="3" id="KW-1185">Reference proteome</keyword>
<proteinExistence type="predicted"/>
<dbReference type="PANTHER" id="PTHR35400">
    <property type="entry name" value="SLR1083 PROTEIN"/>
    <property type="match status" value="1"/>
</dbReference>
<protein>
    <recommendedName>
        <fullName evidence="1">Putative restriction endonuclease domain-containing protein</fullName>
    </recommendedName>
</protein>
<feature type="domain" description="Putative restriction endonuclease" evidence="1">
    <location>
        <begin position="32"/>
        <end position="179"/>
    </location>
</feature>
<dbReference type="AlphaFoldDB" id="A0A8J4DUD5"/>
<dbReference type="CDD" id="cd06260">
    <property type="entry name" value="DUF820-like"/>
    <property type="match status" value="1"/>
</dbReference>
<name>A0A8J4DUD5_9ACTN</name>
<dbReference type="Gene3D" id="3.90.1570.10">
    <property type="entry name" value="tt1808, chain A"/>
    <property type="match status" value="1"/>
</dbReference>
<comment type="caution">
    <text evidence="2">The sequence shown here is derived from an EMBL/GenBank/DDBJ whole genome shotgun (WGS) entry which is preliminary data.</text>
</comment>
<dbReference type="InterPro" id="IPR008538">
    <property type="entry name" value="Uma2"/>
</dbReference>
<dbReference type="InterPro" id="IPR012296">
    <property type="entry name" value="Nuclease_put_TT1808"/>
</dbReference>
<dbReference type="RefSeq" id="WP_203903402.1">
    <property type="nucleotide sequence ID" value="NZ_BOPF01000032.1"/>
</dbReference>
<dbReference type="InterPro" id="IPR011335">
    <property type="entry name" value="Restrct_endonuc-II-like"/>
</dbReference>
<accession>A0A8J4DUD5</accession>
<evidence type="ECO:0000313" key="3">
    <source>
        <dbReference type="Proteomes" id="UP000619260"/>
    </source>
</evidence>
<dbReference type="Proteomes" id="UP000619260">
    <property type="component" value="Unassembled WGS sequence"/>
</dbReference>
<sequence>MTAEAFSSHLPQPLTLDDVALMAEADPYSRFYELSPTGVLSVMTPPGLSHAQVATRLMLWFGEHGYREVFQNLGIRTETSEGTGARIPDLSVWNPTPTAYPVWVPVDGLLVAVEILSRSTELTDRIEKREEYAAAGITRYWIVGRDKANTVTMLVLQDGKYEEVEGSPRPLSWLLNTTPQQHLR</sequence>